<dbReference type="EMBL" id="QGKX02001621">
    <property type="protein sequence ID" value="KAF3501645.1"/>
    <property type="molecule type" value="Genomic_DNA"/>
</dbReference>
<evidence type="ECO:0000313" key="2">
    <source>
        <dbReference type="EMBL" id="KAF3501645.1"/>
    </source>
</evidence>
<dbReference type="AlphaFoldDB" id="A0A8S9ND95"/>
<reference evidence="2" key="1">
    <citation type="submission" date="2019-12" db="EMBL/GenBank/DDBJ databases">
        <title>Genome sequencing and annotation of Brassica cretica.</title>
        <authorList>
            <person name="Studholme D.J."/>
            <person name="Sarris P."/>
        </authorList>
    </citation>
    <scope>NUCLEOTIDE SEQUENCE</scope>
    <source>
        <strain evidence="2">PFS-109/04</strain>
        <tissue evidence="2">Leaf</tissue>
    </source>
</reference>
<protein>
    <submittedName>
        <fullName evidence="2">Uncharacterized protein</fullName>
    </submittedName>
</protein>
<dbReference type="Proteomes" id="UP000712600">
    <property type="component" value="Unassembled WGS sequence"/>
</dbReference>
<accession>A0A8S9ND95</accession>
<sequence length="317" mass="35400">MISTEPPVLPGSPMGATDDRGKRIENAILEKVAVAHGVGMAAQIELAGKEGIVKSVERAEKSMERVVSNSTLVDVIKSALPREEKEASEEAEVPKIDDEIEEGQIISRWLDASPGKASRTPKSKSLEFGQVKIMTPSRFSALNDINENGELIEQEKEREEDKGDMEKEKVENGEIYADKEDSLRDEGLYENSVTKEDGKSENEVQSPKEVQSEKEVQRKPSYSEMVERPADIPDYSRKRAMEFEDELKDQELKWVGLGRAGWTDTYLDELSDGLTPVKVEIANFHSDGPTNNPGRPKKHILNSTKFKVMHLVKGFGQ</sequence>
<comment type="caution">
    <text evidence="2">The sequence shown here is derived from an EMBL/GenBank/DDBJ whole genome shotgun (WGS) entry which is preliminary data.</text>
</comment>
<feature type="region of interest" description="Disordered" evidence="1">
    <location>
        <begin position="142"/>
        <end position="233"/>
    </location>
</feature>
<feature type="compositionally biased region" description="Basic and acidic residues" evidence="1">
    <location>
        <begin position="153"/>
        <end position="202"/>
    </location>
</feature>
<evidence type="ECO:0000256" key="1">
    <source>
        <dbReference type="SAM" id="MobiDB-lite"/>
    </source>
</evidence>
<proteinExistence type="predicted"/>
<name>A0A8S9ND95_BRACR</name>
<evidence type="ECO:0000313" key="3">
    <source>
        <dbReference type="Proteomes" id="UP000712600"/>
    </source>
</evidence>
<organism evidence="2 3">
    <name type="scientific">Brassica cretica</name>
    <name type="common">Mustard</name>
    <dbReference type="NCBI Taxonomy" id="69181"/>
    <lineage>
        <taxon>Eukaryota</taxon>
        <taxon>Viridiplantae</taxon>
        <taxon>Streptophyta</taxon>
        <taxon>Embryophyta</taxon>
        <taxon>Tracheophyta</taxon>
        <taxon>Spermatophyta</taxon>
        <taxon>Magnoliopsida</taxon>
        <taxon>eudicotyledons</taxon>
        <taxon>Gunneridae</taxon>
        <taxon>Pentapetalae</taxon>
        <taxon>rosids</taxon>
        <taxon>malvids</taxon>
        <taxon>Brassicales</taxon>
        <taxon>Brassicaceae</taxon>
        <taxon>Brassiceae</taxon>
        <taxon>Brassica</taxon>
    </lineage>
</organism>
<feature type="region of interest" description="Disordered" evidence="1">
    <location>
        <begin position="1"/>
        <end position="22"/>
    </location>
</feature>
<gene>
    <name evidence="2" type="ORF">F2Q69_00040668</name>
</gene>